<sequence length="272" mass="30972">MFTTISQPAPFTRLFSHHHTSQPHNPSPLAPRHANLTSSQAPTTMPMSHSKPQSPRIEHKHTHKQEKSTTTRATSPKQSYYADRYANNSPKAQLARQKASREQQRRDIFLNRVKRDRDEGRFDARSEQIQRINYLAQQRRYQEAIARSAPDVGPLMEEVEDGGGEGEGGGMVFDDGAEGLGGVEDERILEEFISQEEEYQAFLEELEPLRDVEQQSQQGDGPPSSQYDDEEDYENIFAELLIGDDDQDNQHQHTISSDQNDSMHDRMDMSCG</sequence>
<organism evidence="2 3">
    <name type="scientific">Ajellomyces dermatitidis (strain ER-3 / ATCC MYA-2586)</name>
    <name type="common">Blastomyces dermatitidis</name>
    <dbReference type="NCBI Taxonomy" id="559297"/>
    <lineage>
        <taxon>Eukaryota</taxon>
        <taxon>Fungi</taxon>
        <taxon>Dikarya</taxon>
        <taxon>Ascomycota</taxon>
        <taxon>Pezizomycotina</taxon>
        <taxon>Eurotiomycetes</taxon>
        <taxon>Eurotiomycetidae</taxon>
        <taxon>Onygenales</taxon>
        <taxon>Ajellomycetaceae</taxon>
        <taxon>Blastomyces</taxon>
    </lineage>
</organism>
<dbReference type="GeneID" id="69023564"/>
<feature type="region of interest" description="Disordered" evidence="1">
    <location>
        <begin position="15"/>
        <end position="103"/>
    </location>
</feature>
<evidence type="ECO:0000313" key="3">
    <source>
        <dbReference type="Proteomes" id="UP000002039"/>
    </source>
</evidence>
<evidence type="ECO:0008006" key="4">
    <source>
        <dbReference type="Google" id="ProtNLM"/>
    </source>
</evidence>
<feature type="compositionally biased region" description="Polar residues" evidence="1">
    <location>
        <begin position="35"/>
        <end position="53"/>
    </location>
</feature>
<accession>A0ABP2ELJ0</accession>
<feature type="region of interest" description="Disordered" evidence="1">
    <location>
        <begin position="200"/>
        <end position="272"/>
    </location>
</feature>
<feature type="region of interest" description="Disordered" evidence="1">
    <location>
        <begin position="160"/>
        <end position="179"/>
    </location>
</feature>
<dbReference type="Proteomes" id="UP000002039">
    <property type="component" value="Unassembled WGS sequence"/>
</dbReference>
<evidence type="ECO:0000256" key="1">
    <source>
        <dbReference type="SAM" id="MobiDB-lite"/>
    </source>
</evidence>
<keyword evidence="3" id="KW-1185">Reference proteome</keyword>
<reference evidence="3" key="1">
    <citation type="journal article" date="2015" name="PLoS Genet.">
        <title>The dynamic genome and transcriptome of the human fungal pathogen Blastomyces and close relative Emmonsia.</title>
        <authorList>
            <person name="Munoz J.F."/>
            <person name="Gauthier G.M."/>
            <person name="Desjardins C.A."/>
            <person name="Gallo J.E."/>
            <person name="Holder J."/>
            <person name="Sullivan T.D."/>
            <person name="Marty A.J."/>
            <person name="Carmen J.C."/>
            <person name="Chen Z."/>
            <person name="Ding L."/>
            <person name="Gujja S."/>
            <person name="Magrini V."/>
            <person name="Misas E."/>
            <person name="Mitreva M."/>
            <person name="Priest M."/>
            <person name="Saif S."/>
            <person name="Whiston E.A."/>
            <person name="Young S."/>
            <person name="Zeng Q."/>
            <person name="Goldman W.E."/>
            <person name="Mardis E.R."/>
            <person name="Taylor J.W."/>
            <person name="McEwen J.G."/>
            <person name="Clay O.K."/>
            <person name="Klein B.S."/>
            <person name="Cuomo C.A."/>
        </authorList>
    </citation>
    <scope>NUCLEOTIDE SEQUENCE [LARGE SCALE GENOMIC DNA]</scope>
    <source>
        <strain evidence="3">ER-3 / ATCC MYA-2586</strain>
    </source>
</reference>
<protein>
    <recommendedName>
        <fullName evidence="4">BZIP domain-containing protein</fullName>
    </recommendedName>
</protein>
<feature type="compositionally biased region" description="Polar residues" evidence="1">
    <location>
        <begin position="68"/>
        <end position="78"/>
    </location>
</feature>
<gene>
    <name evidence="2" type="ORF">BDCG_00877</name>
</gene>
<evidence type="ECO:0000313" key="2">
    <source>
        <dbReference type="EMBL" id="EEQ84072.2"/>
    </source>
</evidence>
<dbReference type="RefSeq" id="XP_045272125.1">
    <property type="nucleotide sequence ID" value="XM_045416381.1"/>
</dbReference>
<name>A0ABP2ELJ0_AJEDR</name>
<feature type="compositionally biased region" description="Low complexity" evidence="1">
    <location>
        <begin position="214"/>
        <end position="226"/>
    </location>
</feature>
<proteinExistence type="predicted"/>
<dbReference type="EMBL" id="EQ999973">
    <property type="protein sequence ID" value="EEQ84072.2"/>
    <property type="molecule type" value="Genomic_DNA"/>
</dbReference>
<feature type="compositionally biased region" description="Basic and acidic residues" evidence="1">
    <location>
        <begin position="261"/>
        <end position="272"/>
    </location>
</feature>